<feature type="transmembrane region" description="Helical" evidence="2">
    <location>
        <begin position="879"/>
        <end position="899"/>
    </location>
</feature>
<keyword evidence="2" id="KW-1133">Transmembrane helix</keyword>
<dbReference type="InterPro" id="IPR017853">
    <property type="entry name" value="GH"/>
</dbReference>
<keyword evidence="4" id="KW-1185">Reference proteome</keyword>
<feature type="transmembrane region" description="Helical" evidence="2">
    <location>
        <begin position="1038"/>
        <end position="1060"/>
    </location>
</feature>
<protein>
    <recommendedName>
        <fullName evidence="5">Glycosyl hydrolase family 67 C-terminal domain-containing protein</fullName>
    </recommendedName>
</protein>
<organism evidence="3 4">
    <name type="scientific">Isoptericola chiayiensis</name>
    <dbReference type="NCBI Taxonomy" id="579446"/>
    <lineage>
        <taxon>Bacteria</taxon>
        <taxon>Bacillati</taxon>
        <taxon>Actinomycetota</taxon>
        <taxon>Actinomycetes</taxon>
        <taxon>Micrococcales</taxon>
        <taxon>Promicromonosporaceae</taxon>
        <taxon>Isoptericola</taxon>
    </lineage>
</organism>
<feature type="compositionally biased region" description="Low complexity" evidence="1">
    <location>
        <begin position="100"/>
        <end position="122"/>
    </location>
</feature>
<accession>A0ABP8Y6N2</accession>
<feature type="transmembrane region" description="Helical" evidence="2">
    <location>
        <begin position="856"/>
        <end position="873"/>
    </location>
</feature>
<gene>
    <name evidence="3" type="ORF">GCM10023216_09190</name>
</gene>
<reference evidence="4" key="1">
    <citation type="journal article" date="2019" name="Int. J. Syst. Evol. Microbiol.">
        <title>The Global Catalogue of Microorganisms (GCM) 10K type strain sequencing project: providing services to taxonomists for standard genome sequencing and annotation.</title>
        <authorList>
            <consortium name="The Broad Institute Genomics Platform"/>
            <consortium name="The Broad Institute Genome Sequencing Center for Infectious Disease"/>
            <person name="Wu L."/>
            <person name="Ma J."/>
        </authorList>
    </citation>
    <scope>NUCLEOTIDE SEQUENCE [LARGE SCALE GENOMIC DNA]</scope>
    <source>
        <strain evidence="4">JCM 18063</strain>
    </source>
</reference>
<feature type="region of interest" description="Disordered" evidence="1">
    <location>
        <begin position="92"/>
        <end position="122"/>
    </location>
</feature>
<comment type="caution">
    <text evidence="3">The sequence shown here is derived from an EMBL/GenBank/DDBJ whole genome shotgun (WGS) entry which is preliminary data.</text>
</comment>
<proteinExistence type="predicted"/>
<evidence type="ECO:0000313" key="4">
    <source>
        <dbReference type="Proteomes" id="UP001500956"/>
    </source>
</evidence>
<dbReference type="SUPFAM" id="SSF51445">
    <property type="entry name" value="(Trans)glycosidases"/>
    <property type="match status" value="1"/>
</dbReference>
<evidence type="ECO:0008006" key="5">
    <source>
        <dbReference type="Google" id="ProtNLM"/>
    </source>
</evidence>
<keyword evidence="2" id="KW-0812">Transmembrane</keyword>
<keyword evidence="2" id="KW-0472">Membrane</keyword>
<sequence>MPDTDRPTARRRPWYAAATAVVLLVLGFVVSTQLSGLLAISAEPVTAAPEDPQAAPAGTPVAAPDLTEVRTADRTQLTLAADAVVAALASRGSTATAVSDGGTPDDGGTPADGRVPGAAGPGTLTVVTGVDLGTAPAGTGRDESYRLTGGADGWLLEAPTDDGAAHGLYTVADRIRTATDPLPAAEDGVVQAPQMSLRLVDKGATGIAPDPEAWRHDDPYSHNGGSFASTILSDAPYVDPESFAADADDFRSYVASQLAQGFTGVVIPGFLEYVTFAGLDEPVYTGDDEHVARAETMQAEFGGLWADADDAGMDVYLQTDMLMLTTPLQAYLDERGLDTTDPDLWEVYAAGLAEVFETMPAVDGLMIRIGEAGRIYDLPGWDYWSELAVTDTESVRAMLTAFTDVAEQHGKDVIFRSWSVGVGAVGDMHTNPDSYEAVLAGVDSPSLVVSTKHVAGDFYSWLPLNPTLEIGDQRRIVELQSRREFEAFGALPNDLGSAYAEALQHYLQVNPHVEGVWAWAQDGGPWKAGPMSLYRKTGFWQLYDLNTYAAARLATDPQADPGEITAAWARATFSDDPDTVAAIGEAMALSRDAIRHGLYIGEFAENQVRALGLEPPPMMWIFEWDILSGDAAALDSISSIVGDDLDAAQAEGHQAVAVAEEMRAVVAGTDAASWRDAGLREQFLAALDYQVDLFTVLADYRDVVLQHGRWLDTADPAAREAWAAARDAYEVSRAAHVATYGDDLDLPAYTFTAADLGIERAERDQSVAWVARVLGVLLVVGLLLGTGPGQRLLARTRRADDGGTRAGAAAAAAPSSSVTPQAPVPGATALRALWLGATRPWRVAELAPAATRTDRVLVWVLPAAALVLSRVAYTWALSWVHLLLVLGAWLVFVAVLRLLVGRGDGFTLAGAVGGAAVLRTVILLVALSVTGPGGYWYGLWAEPTSRALYVTVAFAAFCWVLAAAWFALRSLGRGPAGTAGRVLLATAAPLLACGLIVGAVGLETVLTAWNDQMMVLPWGLSRILGLTVHLGIPVDLPWLVAGLGAGIAVVGGLLAVAAALTGRRTARR</sequence>
<evidence type="ECO:0000256" key="2">
    <source>
        <dbReference type="SAM" id="Phobius"/>
    </source>
</evidence>
<evidence type="ECO:0000313" key="3">
    <source>
        <dbReference type="EMBL" id="GAA4722109.1"/>
    </source>
</evidence>
<feature type="transmembrane region" description="Helical" evidence="2">
    <location>
        <begin position="947"/>
        <end position="968"/>
    </location>
</feature>
<dbReference type="RefSeq" id="WP_172153761.1">
    <property type="nucleotide sequence ID" value="NZ_BAABID010000005.1"/>
</dbReference>
<name>A0ABP8Y6N2_9MICO</name>
<dbReference type="Proteomes" id="UP001500956">
    <property type="component" value="Unassembled WGS sequence"/>
</dbReference>
<evidence type="ECO:0000256" key="1">
    <source>
        <dbReference type="SAM" id="MobiDB-lite"/>
    </source>
</evidence>
<feature type="transmembrane region" description="Helical" evidence="2">
    <location>
        <begin position="769"/>
        <end position="788"/>
    </location>
</feature>
<dbReference type="EMBL" id="BAABID010000005">
    <property type="protein sequence ID" value="GAA4722109.1"/>
    <property type="molecule type" value="Genomic_DNA"/>
</dbReference>
<feature type="transmembrane region" description="Helical" evidence="2">
    <location>
        <begin position="906"/>
        <end position="927"/>
    </location>
</feature>
<feature type="transmembrane region" description="Helical" evidence="2">
    <location>
        <begin position="980"/>
        <end position="1002"/>
    </location>
</feature>